<organism evidence="8 9">
    <name type="scientific">Cellulomonas biazotea</name>
    <dbReference type="NCBI Taxonomy" id="1709"/>
    <lineage>
        <taxon>Bacteria</taxon>
        <taxon>Bacillati</taxon>
        <taxon>Actinomycetota</taxon>
        <taxon>Actinomycetes</taxon>
        <taxon>Micrococcales</taxon>
        <taxon>Cellulomonadaceae</taxon>
        <taxon>Cellulomonas</taxon>
    </lineage>
</organism>
<evidence type="ECO:0000313" key="8">
    <source>
        <dbReference type="EMBL" id="GCE76200.1"/>
    </source>
</evidence>
<keyword evidence="4" id="KW-0274">FAD</keyword>
<dbReference type="OrthoDB" id="9802028at2"/>
<gene>
    <name evidence="8" type="ORF">CBZ_12560</name>
</gene>
<keyword evidence="6" id="KW-1133">Transmembrane helix</keyword>
<evidence type="ECO:0000256" key="2">
    <source>
        <dbReference type="ARBA" id="ARBA00005272"/>
    </source>
</evidence>
<keyword evidence="6" id="KW-0472">Membrane</keyword>
<name>A0A402DPY5_9CELL</name>
<comment type="cofactor">
    <cofactor evidence="1">
        <name>FAD</name>
        <dbReference type="ChEBI" id="CHEBI:57692"/>
    </cofactor>
</comment>
<dbReference type="PANTHER" id="PTHR42913:SF3">
    <property type="entry name" value="64 KDA MITOCHONDRIAL NADH DEHYDROGENASE (EUROFUNG)"/>
    <property type="match status" value="1"/>
</dbReference>
<accession>A0A402DPY5</accession>
<dbReference type="InterPro" id="IPR036188">
    <property type="entry name" value="FAD/NAD-bd_sf"/>
</dbReference>
<evidence type="ECO:0000256" key="6">
    <source>
        <dbReference type="SAM" id="Phobius"/>
    </source>
</evidence>
<evidence type="ECO:0000256" key="1">
    <source>
        <dbReference type="ARBA" id="ARBA00001974"/>
    </source>
</evidence>
<dbReference type="InterPro" id="IPR051169">
    <property type="entry name" value="NADH-Q_oxidoreductase"/>
</dbReference>
<evidence type="ECO:0000259" key="7">
    <source>
        <dbReference type="Pfam" id="PF07992"/>
    </source>
</evidence>
<protein>
    <submittedName>
        <fullName evidence="8">NADH dehydrogenase</fullName>
    </submittedName>
</protein>
<dbReference type="RefSeq" id="WP_130780802.1">
    <property type="nucleotide sequence ID" value="NZ_BIMR01000080.1"/>
</dbReference>
<evidence type="ECO:0000256" key="4">
    <source>
        <dbReference type="ARBA" id="ARBA00022827"/>
    </source>
</evidence>
<keyword evidence="9" id="KW-1185">Reference proteome</keyword>
<feature type="transmembrane region" description="Helical" evidence="6">
    <location>
        <begin position="354"/>
        <end position="373"/>
    </location>
</feature>
<dbReference type="Gene3D" id="3.50.50.100">
    <property type="match status" value="1"/>
</dbReference>
<proteinExistence type="inferred from homology"/>
<dbReference type="PANTHER" id="PTHR42913">
    <property type="entry name" value="APOPTOSIS-INDUCING FACTOR 1"/>
    <property type="match status" value="1"/>
</dbReference>
<evidence type="ECO:0000256" key="5">
    <source>
        <dbReference type="ARBA" id="ARBA00023002"/>
    </source>
</evidence>
<dbReference type="Proteomes" id="UP000289954">
    <property type="component" value="Unassembled WGS sequence"/>
</dbReference>
<dbReference type="SUPFAM" id="SSF51905">
    <property type="entry name" value="FAD/NAD(P)-binding domain"/>
    <property type="match status" value="2"/>
</dbReference>
<reference evidence="8 9" key="1">
    <citation type="submission" date="2019-01" db="EMBL/GenBank/DDBJ databases">
        <title>Draft genome sequence of Cellulomonas takizawaensis strain TKZ-21.</title>
        <authorList>
            <person name="Yamamura H."/>
            <person name="Hayashi T."/>
            <person name="Hamada M."/>
            <person name="Serisawa Y."/>
            <person name="Matsuyama K."/>
            <person name="Nakagawa Y."/>
            <person name="Otoguro M."/>
            <person name="Yanagida F."/>
            <person name="Hayakawa M."/>
        </authorList>
    </citation>
    <scope>NUCLEOTIDE SEQUENCE [LARGE SCALE GENOMIC DNA]</scope>
    <source>
        <strain evidence="8 9">NBRC12680</strain>
    </source>
</reference>
<sequence length="412" mass="43451">MTAARPRRVVLLGGGYVTLHAYGALVRRVRGMLRDGAVEIVVVSDNPVHNFHGFTGEVVSGLLPATLTQTPLAEAMPLATVVHARVEHVDLGARTVTYRPADGMGTVSTTYDALVLGTGAGEPVGDVDGLPGRGLTLRHPGGLEALAARASAADADPDPVVVVGGGLAGVELAAALADRSGGRPGRVVLVHRGERVVPALHARSPRLARRCERELARLGVDVRTGVGAVAVDDDGVDLSDGTRVRTRTVLATTGQRPVRIPGTEPLARDERGRLRTLPDLTVRDGVWAAGDAARVVHPRTLEPVPANALWAIKAGDQVGRNVALALQSRPGSSFRYLGLGQGAAFGVGHGVAEVWGVGLTGVVAWVLRLGFFLRFMPSRRRALAIPRELVRRHAERRGRVPEPVYNVARTPI</sequence>
<dbReference type="AlphaFoldDB" id="A0A402DPY5"/>
<dbReference type="GO" id="GO:0003955">
    <property type="term" value="F:NAD(P)H dehydrogenase (quinone) activity"/>
    <property type="evidence" value="ECO:0007669"/>
    <property type="project" value="TreeGrafter"/>
</dbReference>
<dbReference type="InterPro" id="IPR023753">
    <property type="entry name" value="FAD/NAD-binding_dom"/>
</dbReference>
<keyword evidence="5" id="KW-0560">Oxidoreductase</keyword>
<comment type="similarity">
    <text evidence="2">Belongs to the NADH dehydrogenase family.</text>
</comment>
<dbReference type="EMBL" id="BIMR01000080">
    <property type="protein sequence ID" value="GCE76200.1"/>
    <property type="molecule type" value="Genomic_DNA"/>
</dbReference>
<dbReference type="Pfam" id="PF07992">
    <property type="entry name" value="Pyr_redox_2"/>
    <property type="match status" value="1"/>
</dbReference>
<evidence type="ECO:0000313" key="9">
    <source>
        <dbReference type="Proteomes" id="UP000289954"/>
    </source>
</evidence>
<dbReference type="GO" id="GO:0019646">
    <property type="term" value="P:aerobic electron transport chain"/>
    <property type="evidence" value="ECO:0007669"/>
    <property type="project" value="TreeGrafter"/>
</dbReference>
<evidence type="ECO:0000256" key="3">
    <source>
        <dbReference type="ARBA" id="ARBA00022630"/>
    </source>
</evidence>
<keyword evidence="6" id="KW-0812">Transmembrane</keyword>
<keyword evidence="3" id="KW-0285">Flavoprotein</keyword>
<feature type="domain" description="FAD/NAD(P)-binding" evidence="7">
    <location>
        <begin position="83"/>
        <end position="306"/>
    </location>
</feature>
<comment type="caution">
    <text evidence="8">The sequence shown here is derived from an EMBL/GenBank/DDBJ whole genome shotgun (WGS) entry which is preliminary data.</text>
</comment>